<protein>
    <recommendedName>
        <fullName evidence="4">Nuclear transport factor 2 family protein</fullName>
    </recommendedName>
</protein>
<sequence>MIDKLYDSTRIYNSSLRWGDWDRAAEYLPQACTDAFLDTHMAVDEKVVVLDYEMTRMEIDKVNGVAVSQVQIQWHTDRNLVVRSTTVDHVWQWYEGRWILVDERRSGGRPLAIFAEMEEGAQHPYLPGLAAFRDEFAIGLDPSEKRAREKEQRAAEKARAEQGPTIEDLDSLPTRQKPASFN</sequence>
<evidence type="ECO:0000313" key="3">
    <source>
        <dbReference type="Proteomes" id="UP000005801"/>
    </source>
</evidence>
<dbReference type="Proteomes" id="UP000005801">
    <property type="component" value="Unassembled WGS sequence"/>
</dbReference>
<accession>A6FYZ6</accession>
<reference evidence="2 3" key="1">
    <citation type="submission" date="2007-06" db="EMBL/GenBank/DDBJ databases">
        <authorList>
            <person name="Shimkets L."/>
            <person name="Ferriera S."/>
            <person name="Johnson J."/>
            <person name="Kravitz S."/>
            <person name="Beeson K."/>
            <person name="Sutton G."/>
            <person name="Rogers Y.-H."/>
            <person name="Friedman R."/>
            <person name="Frazier M."/>
            <person name="Venter J.C."/>
        </authorList>
    </citation>
    <scope>NUCLEOTIDE SEQUENCE [LARGE SCALE GENOMIC DNA]</scope>
    <source>
        <strain evidence="2 3">SIR-1</strain>
    </source>
</reference>
<comment type="caution">
    <text evidence="2">The sequence shown here is derived from an EMBL/GenBank/DDBJ whole genome shotgun (WGS) entry which is preliminary data.</text>
</comment>
<gene>
    <name evidence="2" type="ORF">PPSIR1_30085</name>
</gene>
<feature type="region of interest" description="Disordered" evidence="1">
    <location>
        <begin position="143"/>
        <end position="182"/>
    </location>
</feature>
<proteinExistence type="predicted"/>
<dbReference type="EMBL" id="ABCS01000005">
    <property type="protein sequence ID" value="EDM81151.1"/>
    <property type="molecule type" value="Genomic_DNA"/>
</dbReference>
<organism evidence="2 3">
    <name type="scientific">Plesiocystis pacifica SIR-1</name>
    <dbReference type="NCBI Taxonomy" id="391625"/>
    <lineage>
        <taxon>Bacteria</taxon>
        <taxon>Pseudomonadati</taxon>
        <taxon>Myxococcota</taxon>
        <taxon>Polyangia</taxon>
        <taxon>Nannocystales</taxon>
        <taxon>Nannocystaceae</taxon>
        <taxon>Plesiocystis</taxon>
    </lineage>
</organism>
<feature type="compositionally biased region" description="Polar residues" evidence="1">
    <location>
        <begin position="173"/>
        <end position="182"/>
    </location>
</feature>
<dbReference type="OrthoDB" id="5512032at2"/>
<keyword evidence="3" id="KW-1185">Reference proteome</keyword>
<name>A6FYZ6_9BACT</name>
<evidence type="ECO:0000256" key="1">
    <source>
        <dbReference type="SAM" id="MobiDB-lite"/>
    </source>
</evidence>
<dbReference type="STRING" id="391625.PPSIR1_30085"/>
<evidence type="ECO:0008006" key="4">
    <source>
        <dbReference type="Google" id="ProtNLM"/>
    </source>
</evidence>
<evidence type="ECO:0000313" key="2">
    <source>
        <dbReference type="EMBL" id="EDM81151.1"/>
    </source>
</evidence>
<dbReference type="AlphaFoldDB" id="A6FYZ6"/>
<dbReference type="RefSeq" id="WP_006969695.1">
    <property type="nucleotide sequence ID" value="NZ_ABCS01000005.1"/>
</dbReference>
<feature type="compositionally biased region" description="Basic and acidic residues" evidence="1">
    <location>
        <begin position="143"/>
        <end position="160"/>
    </location>
</feature>